<reference evidence="3 4" key="1">
    <citation type="submission" date="2021-04" db="EMBL/GenBank/DDBJ databases">
        <authorList>
            <person name="Rakotoarivonina H."/>
        </authorList>
    </citation>
    <scope>NUCLEOTIDE SEQUENCE [LARGE SCALE GENOMIC DNA]</scope>
    <source>
        <strain evidence="3 4">XE</strain>
    </source>
</reference>
<proteinExistence type="predicted"/>
<evidence type="ECO:0000256" key="1">
    <source>
        <dbReference type="SAM" id="Coils"/>
    </source>
</evidence>
<comment type="caution">
    <text evidence="3">The sequence shown here is derived from an EMBL/GenBank/DDBJ whole genome shotgun (WGS) entry which is preliminary data.</text>
</comment>
<keyword evidence="1" id="KW-0175">Coiled coil</keyword>
<dbReference type="Proteomes" id="UP000681526">
    <property type="component" value="Unassembled WGS sequence"/>
</dbReference>
<feature type="coiled-coil region" evidence="1">
    <location>
        <begin position="64"/>
        <end position="91"/>
    </location>
</feature>
<accession>A0ABM8V2R9</accession>
<evidence type="ECO:0000256" key="2">
    <source>
        <dbReference type="SAM" id="SignalP"/>
    </source>
</evidence>
<feature type="coiled-coil region" evidence="1">
    <location>
        <begin position="138"/>
        <end position="182"/>
    </location>
</feature>
<evidence type="ECO:0000313" key="4">
    <source>
        <dbReference type="Proteomes" id="UP000681526"/>
    </source>
</evidence>
<protein>
    <recommendedName>
        <fullName evidence="5">N-terminal domain of peptidoglycan hydrolase CwlO-containing protein</fullName>
    </recommendedName>
</protein>
<keyword evidence="4" id="KW-1185">Reference proteome</keyword>
<evidence type="ECO:0008006" key="5">
    <source>
        <dbReference type="Google" id="ProtNLM"/>
    </source>
</evidence>
<gene>
    <name evidence="3" type="primary">txxe 1406</name>
    <name evidence="3" type="ORF">TXXE_07095</name>
</gene>
<organism evidence="3 4">
    <name type="scientific">Thermobacillus xylanilyticus</name>
    <dbReference type="NCBI Taxonomy" id="76633"/>
    <lineage>
        <taxon>Bacteria</taxon>
        <taxon>Bacillati</taxon>
        <taxon>Bacillota</taxon>
        <taxon>Bacilli</taxon>
        <taxon>Bacillales</taxon>
        <taxon>Paenibacillaceae</taxon>
        <taxon>Thermobacillus</taxon>
    </lineage>
</organism>
<keyword evidence="2" id="KW-0732">Signal</keyword>
<feature type="signal peptide" evidence="2">
    <location>
        <begin position="1"/>
        <end position="29"/>
    </location>
</feature>
<feature type="chain" id="PRO_5045512034" description="N-terminal domain of peptidoglycan hydrolase CwlO-containing protein" evidence="2">
    <location>
        <begin position="30"/>
        <end position="374"/>
    </location>
</feature>
<sequence>MHRPRRNRLAALLAAVMIIWAAAPGPALAEDESAMSDEEVRELLEKSLNIAELDKEIERIAGQRKETAGKIQALNDSIAGLEAELDLRRERVGDVLRSWYMGERDVLIQAIFSSDSLSDLLAMLDYLDEMLSHDKFTLETYRKQREDWLDERERLIAEEKRLEEIERDLRLQRERVIRLRAEVDGIINSSGDSERLRLLIAEWLAYWENTGLPEVERHFRALADAMESLPGWLAERKDLVKQSGFTYTVRLPEDDLNAFLREQNPLFESFAFRFEDGVVSAYGRREDLEVEIAGSYTIEDEPEHVVRFHTEKIVFNGFALPDTTIRELERRFDLGFYPQLLVPLVRATAVDADDGVLTVELRIGLRRRQSGDAE</sequence>
<dbReference type="Gene3D" id="6.10.250.3150">
    <property type="match status" value="1"/>
</dbReference>
<dbReference type="RefSeq" id="WP_213484015.1">
    <property type="nucleotide sequence ID" value="NZ_CAJRAY010000032.1"/>
</dbReference>
<evidence type="ECO:0000313" key="3">
    <source>
        <dbReference type="EMBL" id="CAG5083655.1"/>
    </source>
</evidence>
<name>A0ABM8V2R9_THEXY</name>
<dbReference type="EMBL" id="CAJRAY010000032">
    <property type="protein sequence ID" value="CAG5083655.1"/>
    <property type="molecule type" value="Genomic_DNA"/>
</dbReference>